<dbReference type="InterPro" id="IPR050261">
    <property type="entry name" value="FrsA_esterase"/>
</dbReference>
<comment type="caution">
    <text evidence="3">The sequence shown here is derived from an EMBL/GenBank/DDBJ whole genome shotgun (WGS) entry which is preliminary data.</text>
</comment>
<proteinExistence type="inferred from homology"/>
<dbReference type="InterPro" id="IPR029058">
    <property type="entry name" value="AB_hydrolase_fold"/>
</dbReference>
<dbReference type="PANTHER" id="PTHR22946">
    <property type="entry name" value="DIENELACTONE HYDROLASE DOMAIN-CONTAINING PROTEIN-RELATED"/>
    <property type="match status" value="1"/>
</dbReference>
<dbReference type="AlphaFoldDB" id="A0AAW0SA29"/>
<feature type="domain" description="AB hydrolase-1" evidence="2">
    <location>
        <begin position="132"/>
        <end position="243"/>
    </location>
</feature>
<evidence type="ECO:0000313" key="3">
    <source>
        <dbReference type="EMBL" id="KAK8150431.1"/>
    </source>
</evidence>
<dbReference type="SUPFAM" id="SSF53474">
    <property type="entry name" value="alpha/beta-Hydrolases"/>
    <property type="match status" value="1"/>
</dbReference>
<organism evidence="3 4">
    <name type="scientific">Beauveria asiatica</name>
    <dbReference type="NCBI Taxonomy" id="1069075"/>
    <lineage>
        <taxon>Eukaryota</taxon>
        <taxon>Fungi</taxon>
        <taxon>Dikarya</taxon>
        <taxon>Ascomycota</taxon>
        <taxon>Pezizomycotina</taxon>
        <taxon>Sordariomycetes</taxon>
        <taxon>Hypocreomycetidae</taxon>
        <taxon>Hypocreales</taxon>
        <taxon>Cordycipitaceae</taxon>
        <taxon>Beauveria</taxon>
    </lineage>
</organism>
<dbReference type="Pfam" id="PF12697">
    <property type="entry name" value="Abhydrolase_6"/>
    <property type="match status" value="1"/>
</dbReference>
<dbReference type="InterPro" id="IPR000073">
    <property type="entry name" value="AB_hydrolase_1"/>
</dbReference>
<evidence type="ECO:0000259" key="2">
    <source>
        <dbReference type="Pfam" id="PF12697"/>
    </source>
</evidence>
<evidence type="ECO:0000256" key="1">
    <source>
        <dbReference type="ARBA" id="ARBA00038115"/>
    </source>
</evidence>
<accession>A0AAW0SA29</accession>
<keyword evidence="4" id="KW-1185">Reference proteome</keyword>
<dbReference type="PANTHER" id="PTHR22946:SF12">
    <property type="entry name" value="CONIDIAL PIGMENT BIOSYNTHESIS PROTEIN AYG1 (AFU_ORTHOLOGUE AFUA_2G17550)"/>
    <property type="match status" value="1"/>
</dbReference>
<reference evidence="3 4" key="1">
    <citation type="submission" date="2020-02" db="EMBL/GenBank/DDBJ databases">
        <title>Comparative genomics of the hypocrealean fungal genus Beauvera.</title>
        <authorList>
            <person name="Showalter D.N."/>
            <person name="Bushley K.E."/>
            <person name="Rehner S.A."/>
        </authorList>
    </citation>
    <scope>NUCLEOTIDE SEQUENCE [LARGE SCALE GENOMIC DNA]</scope>
    <source>
        <strain evidence="3 4">ARSEF4384</strain>
    </source>
</reference>
<dbReference type="EMBL" id="JAAHCF010000016">
    <property type="protein sequence ID" value="KAK8150431.1"/>
    <property type="molecule type" value="Genomic_DNA"/>
</dbReference>
<name>A0AAW0SA29_9HYPO</name>
<dbReference type="Proteomes" id="UP001397290">
    <property type="component" value="Unassembled WGS sequence"/>
</dbReference>
<sequence>MTKCLTRVTAPTLDAIIVHVLIIIIRVEKKAERSISVKNNESTKHAYLRVSNYFRTAEFFRRENYDKDGLAQLLYTSSETYFEKAMALSPYAYEAINILYEKTTLPGYFVAVDKTTKPRKTIIFDGGYNSISSEGWFAIGAAALARGYNFLAFVGPGQSGAIRKQKLHFRPDWEYVLTPVVDYARTRADVDASCVAVFGWSMGGYLVARAGTREHRAAALILDDGVLDFGAAFRAQQPTFVQRLLEQKSDGACNWLFGIMAATNTGIHWALLNG</sequence>
<gene>
    <name evidence="3" type="ORF">G3M48_001903</name>
</gene>
<dbReference type="Gene3D" id="3.40.50.1820">
    <property type="entry name" value="alpha/beta hydrolase"/>
    <property type="match status" value="1"/>
</dbReference>
<comment type="similarity">
    <text evidence="1">Belongs to the AB hydrolase superfamily. FUS2 hydrolase family.</text>
</comment>
<protein>
    <recommendedName>
        <fullName evidence="2">AB hydrolase-1 domain-containing protein</fullName>
    </recommendedName>
</protein>
<evidence type="ECO:0000313" key="4">
    <source>
        <dbReference type="Proteomes" id="UP001397290"/>
    </source>
</evidence>
<dbReference type="Gene3D" id="1.20.1440.110">
    <property type="entry name" value="acylaminoacyl peptidase"/>
    <property type="match status" value="1"/>
</dbReference>